<evidence type="ECO:0000256" key="3">
    <source>
        <dbReference type="ARBA" id="ARBA00022679"/>
    </source>
</evidence>
<dbReference type="InterPro" id="IPR015424">
    <property type="entry name" value="PyrdxlP-dep_Trfase"/>
</dbReference>
<comment type="cofactor">
    <cofactor evidence="1">
        <name>pyridoxal 5'-phosphate</name>
        <dbReference type="ChEBI" id="CHEBI:597326"/>
    </cofactor>
</comment>
<accession>A0A1H2S5L3</accession>
<dbReference type="Proteomes" id="UP000199488">
    <property type="component" value="Unassembled WGS sequence"/>
</dbReference>
<dbReference type="Gene3D" id="3.90.1150.10">
    <property type="entry name" value="Aspartate Aminotransferase, domain 1"/>
    <property type="match status" value="1"/>
</dbReference>
<keyword evidence="7" id="KW-0411">Iron-sulfur</keyword>
<organism evidence="11 12">
    <name type="scientific">Marinococcus luteus</name>
    <dbReference type="NCBI Taxonomy" id="1122204"/>
    <lineage>
        <taxon>Bacteria</taxon>
        <taxon>Bacillati</taxon>
        <taxon>Bacillota</taxon>
        <taxon>Bacilli</taxon>
        <taxon>Bacillales</taxon>
        <taxon>Bacillaceae</taxon>
        <taxon>Marinococcus</taxon>
    </lineage>
</organism>
<keyword evidence="12" id="KW-1185">Reference proteome</keyword>
<keyword evidence="9" id="KW-0175">Coiled coil</keyword>
<keyword evidence="6" id="KW-0408">Iron</keyword>
<dbReference type="InterPro" id="IPR000192">
    <property type="entry name" value="Aminotrans_V_dom"/>
</dbReference>
<evidence type="ECO:0000256" key="1">
    <source>
        <dbReference type="ARBA" id="ARBA00001933"/>
    </source>
</evidence>
<dbReference type="GO" id="GO:0051536">
    <property type="term" value="F:iron-sulfur cluster binding"/>
    <property type="evidence" value="ECO:0007669"/>
    <property type="project" value="UniProtKB-KW"/>
</dbReference>
<dbReference type="PANTHER" id="PTHR11601:SF34">
    <property type="entry name" value="CYSTEINE DESULFURASE"/>
    <property type="match status" value="1"/>
</dbReference>
<feature type="domain" description="Aminotransferase class V" evidence="10">
    <location>
        <begin position="4"/>
        <end position="364"/>
    </location>
</feature>
<evidence type="ECO:0000256" key="2">
    <source>
        <dbReference type="ARBA" id="ARBA00006490"/>
    </source>
</evidence>
<dbReference type="EMBL" id="FNNC01000001">
    <property type="protein sequence ID" value="SDW26957.1"/>
    <property type="molecule type" value="Genomic_DNA"/>
</dbReference>
<proteinExistence type="inferred from homology"/>
<protein>
    <submittedName>
        <fullName evidence="11">Cysteine desulfurase</fullName>
    </submittedName>
</protein>
<evidence type="ECO:0000256" key="4">
    <source>
        <dbReference type="ARBA" id="ARBA00022723"/>
    </source>
</evidence>
<reference evidence="11 12" key="1">
    <citation type="submission" date="2016-10" db="EMBL/GenBank/DDBJ databases">
        <authorList>
            <person name="de Groot N.N."/>
        </authorList>
    </citation>
    <scope>NUCLEOTIDE SEQUENCE [LARGE SCALE GENOMIC DNA]</scope>
    <source>
        <strain evidence="11 12">DSM 23126</strain>
    </source>
</reference>
<evidence type="ECO:0000313" key="11">
    <source>
        <dbReference type="EMBL" id="SDW26957.1"/>
    </source>
</evidence>
<comment type="catalytic activity">
    <reaction evidence="8">
        <text>(sulfur carrier)-H + L-cysteine = (sulfur carrier)-SH + L-alanine</text>
        <dbReference type="Rhea" id="RHEA:43892"/>
        <dbReference type="Rhea" id="RHEA-COMP:14737"/>
        <dbReference type="Rhea" id="RHEA-COMP:14739"/>
        <dbReference type="ChEBI" id="CHEBI:29917"/>
        <dbReference type="ChEBI" id="CHEBI:35235"/>
        <dbReference type="ChEBI" id="CHEBI:57972"/>
        <dbReference type="ChEBI" id="CHEBI:64428"/>
        <dbReference type="EC" id="2.8.1.7"/>
    </reaction>
</comment>
<dbReference type="InterPro" id="IPR015422">
    <property type="entry name" value="PyrdxlP-dep_Trfase_small"/>
</dbReference>
<evidence type="ECO:0000256" key="5">
    <source>
        <dbReference type="ARBA" id="ARBA00022898"/>
    </source>
</evidence>
<keyword evidence="4" id="KW-0479">Metal-binding</keyword>
<keyword evidence="5" id="KW-0663">Pyridoxal phosphate</keyword>
<dbReference type="Gene3D" id="3.40.640.10">
    <property type="entry name" value="Type I PLP-dependent aspartate aminotransferase-like (Major domain)"/>
    <property type="match status" value="1"/>
</dbReference>
<dbReference type="STRING" id="1122204.SAMN05421781_1046"/>
<sequence>MPAIYADHAATTPLHPEVAEAMIDSMKEPAGNPSSVHEYGRAARKRLDGARRTVASSISASPKEVVWTSGGTESNNLALRGFMHANQEKGKHLVTSAIEHHAVLHTAQALEKEGFHVTYVHPDEQGVVSVEKIMAAVTEETILVSLMYVNNETGVVQPVHEAAEKLAEKEIAFHTDMVQAYGQLLFNVKETPVTMATMTAHKINGPAGAGCLFVRQGAKIRPELTGGEQERKRRAGTENVAAVEGFAKAAELQINSLEERRQELESLRAAFLAELDRSGVLYQINGRDAEKSPHILNVYFPGIQLESFLVQMDMEGIAVSSGSACTAGTVEPSHVLEAMYGKDARIYESVRFSFGYGNTVEDMKTAAQAAMKISRKMKKKEALK</sequence>
<dbReference type="AlphaFoldDB" id="A0A1H2S5L3"/>
<feature type="coiled-coil region" evidence="9">
    <location>
        <begin position="247"/>
        <end position="274"/>
    </location>
</feature>
<dbReference type="PIRSF" id="PIRSF005572">
    <property type="entry name" value="NifS"/>
    <property type="match status" value="1"/>
</dbReference>
<comment type="similarity">
    <text evidence="2">Belongs to the class-V pyridoxal-phosphate-dependent aminotransferase family. NifS/IscS subfamily.</text>
</comment>
<dbReference type="Pfam" id="PF00266">
    <property type="entry name" value="Aminotran_5"/>
    <property type="match status" value="1"/>
</dbReference>
<evidence type="ECO:0000313" key="12">
    <source>
        <dbReference type="Proteomes" id="UP000199488"/>
    </source>
</evidence>
<keyword evidence="3" id="KW-0808">Transferase</keyword>
<evidence type="ECO:0000256" key="7">
    <source>
        <dbReference type="ARBA" id="ARBA00023014"/>
    </source>
</evidence>
<evidence type="ECO:0000259" key="10">
    <source>
        <dbReference type="Pfam" id="PF00266"/>
    </source>
</evidence>
<dbReference type="OrthoDB" id="9808002at2"/>
<evidence type="ECO:0000256" key="9">
    <source>
        <dbReference type="SAM" id="Coils"/>
    </source>
</evidence>
<dbReference type="GO" id="GO:0031071">
    <property type="term" value="F:cysteine desulfurase activity"/>
    <property type="evidence" value="ECO:0007669"/>
    <property type="project" value="UniProtKB-EC"/>
</dbReference>
<dbReference type="InterPro" id="IPR016454">
    <property type="entry name" value="Cysteine_dSase"/>
</dbReference>
<dbReference type="InterPro" id="IPR015421">
    <property type="entry name" value="PyrdxlP-dep_Trfase_major"/>
</dbReference>
<dbReference type="Gene3D" id="1.10.260.50">
    <property type="match status" value="1"/>
</dbReference>
<name>A0A1H2S5L3_9BACI</name>
<dbReference type="GO" id="GO:0046872">
    <property type="term" value="F:metal ion binding"/>
    <property type="evidence" value="ECO:0007669"/>
    <property type="project" value="UniProtKB-KW"/>
</dbReference>
<evidence type="ECO:0000256" key="8">
    <source>
        <dbReference type="ARBA" id="ARBA00050776"/>
    </source>
</evidence>
<dbReference type="PANTHER" id="PTHR11601">
    <property type="entry name" value="CYSTEINE DESULFURYLASE FAMILY MEMBER"/>
    <property type="match status" value="1"/>
</dbReference>
<dbReference type="RefSeq" id="WP_091612016.1">
    <property type="nucleotide sequence ID" value="NZ_FNNC01000001.1"/>
</dbReference>
<evidence type="ECO:0000256" key="6">
    <source>
        <dbReference type="ARBA" id="ARBA00023004"/>
    </source>
</evidence>
<gene>
    <name evidence="11" type="ORF">SAMN05421781_1046</name>
</gene>
<dbReference type="SUPFAM" id="SSF53383">
    <property type="entry name" value="PLP-dependent transferases"/>
    <property type="match status" value="1"/>
</dbReference>